<comment type="caution">
    <text evidence="1">The sequence shown here is derived from an EMBL/GenBank/DDBJ whole genome shotgun (WGS) entry which is preliminary data.</text>
</comment>
<proteinExistence type="predicted"/>
<gene>
    <name evidence="1" type="ORF">NPIL_606091</name>
</gene>
<organism evidence="1 2">
    <name type="scientific">Nephila pilipes</name>
    <name type="common">Giant wood spider</name>
    <name type="synonym">Nephila maculata</name>
    <dbReference type="NCBI Taxonomy" id="299642"/>
    <lineage>
        <taxon>Eukaryota</taxon>
        <taxon>Metazoa</taxon>
        <taxon>Ecdysozoa</taxon>
        <taxon>Arthropoda</taxon>
        <taxon>Chelicerata</taxon>
        <taxon>Arachnida</taxon>
        <taxon>Araneae</taxon>
        <taxon>Araneomorphae</taxon>
        <taxon>Entelegynae</taxon>
        <taxon>Araneoidea</taxon>
        <taxon>Nephilidae</taxon>
        <taxon>Nephila</taxon>
    </lineage>
</organism>
<protein>
    <submittedName>
        <fullName evidence="1">Uncharacterized protein</fullName>
    </submittedName>
</protein>
<name>A0A8X6UB41_NEPPI</name>
<evidence type="ECO:0000313" key="2">
    <source>
        <dbReference type="Proteomes" id="UP000887013"/>
    </source>
</evidence>
<accession>A0A8X6UB41</accession>
<evidence type="ECO:0000313" key="1">
    <source>
        <dbReference type="EMBL" id="GFT99392.1"/>
    </source>
</evidence>
<reference evidence="1" key="1">
    <citation type="submission" date="2020-08" db="EMBL/GenBank/DDBJ databases">
        <title>Multicomponent nature underlies the extraordinary mechanical properties of spider dragline silk.</title>
        <authorList>
            <person name="Kono N."/>
            <person name="Nakamura H."/>
            <person name="Mori M."/>
            <person name="Yoshida Y."/>
            <person name="Ohtoshi R."/>
            <person name="Malay A.D."/>
            <person name="Moran D.A.P."/>
            <person name="Tomita M."/>
            <person name="Numata K."/>
            <person name="Arakawa K."/>
        </authorList>
    </citation>
    <scope>NUCLEOTIDE SEQUENCE</scope>
</reference>
<keyword evidence="2" id="KW-1185">Reference proteome</keyword>
<dbReference type="EMBL" id="BMAW01026908">
    <property type="protein sequence ID" value="GFT99392.1"/>
    <property type="molecule type" value="Genomic_DNA"/>
</dbReference>
<sequence length="111" mass="12785">MAKESFPTFAKRLSREATDIIRLELFYHFSKRHCPLCRVQGWRDILRADIPLIISVIYRSFGYKFQMGSLHAQEKKSAIETASPPVNIPIISCVTVTVSDTFSFVNRTIIY</sequence>
<dbReference type="AlphaFoldDB" id="A0A8X6UB41"/>
<dbReference type="Proteomes" id="UP000887013">
    <property type="component" value="Unassembled WGS sequence"/>
</dbReference>